<proteinExistence type="predicted"/>
<organism evidence="1 2">
    <name type="scientific">Gemmobacter aquaticus</name>
    <dbReference type="NCBI Taxonomy" id="490185"/>
    <lineage>
        <taxon>Bacteria</taxon>
        <taxon>Pseudomonadati</taxon>
        <taxon>Pseudomonadota</taxon>
        <taxon>Alphaproteobacteria</taxon>
        <taxon>Rhodobacterales</taxon>
        <taxon>Paracoccaceae</taxon>
        <taxon>Gemmobacter</taxon>
    </lineage>
</organism>
<evidence type="ECO:0000313" key="1">
    <source>
        <dbReference type="EMBL" id="GGO37447.1"/>
    </source>
</evidence>
<evidence type="ECO:0000313" key="2">
    <source>
        <dbReference type="Proteomes" id="UP000598196"/>
    </source>
</evidence>
<accession>A0A917YM13</accession>
<reference evidence="1 2" key="1">
    <citation type="journal article" date="2014" name="Int. J. Syst. Evol. Microbiol.">
        <title>Complete genome sequence of Corynebacterium casei LMG S-19264T (=DSM 44701T), isolated from a smear-ripened cheese.</title>
        <authorList>
            <consortium name="US DOE Joint Genome Institute (JGI-PGF)"/>
            <person name="Walter F."/>
            <person name="Albersmeier A."/>
            <person name="Kalinowski J."/>
            <person name="Ruckert C."/>
        </authorList>
    </citation>
    <scope>NUCLEOTIDE SEQUENCE [LARGE SCALE GENOMIC DNA]</scope>
    <source>
        <strain evidence="1 2">CGMCC 1.7029</strain>
    </source>
</reference>
<keyword evidence="2" id="KW-1185">Reference proteome</keyword>
<dbReference type="AlphaFoldDB" id="A0A917YM13"/>
<gene>
    <name evidence="1" type="ORF">GCM10010991_33090</name>
</gene>
<dbReference type="RefSeq" id="WP_158635634.1">
    <property type="nucleotide sequence ID" value="NZ_BMLP01000009.1"/>
</dbReference>
<sequence length="54" mass="5372">MSRLSVAFLASAAVVVLLLGSIQVQLAKAATVRNGTVTEAAPDGATAAEVHTGH</sequence>
<dbReference type="EMBL" id="BMLP01000009">
    <property type="protein sequence ID" value="GGO37447.1"/>
    <property type="molecule type" value="Genomic_DNA"/>
</dbReference>
<comment type="caution">
    <text evidence="1">The sequence shown here is derived from an EMBL/GenBank/DDBJ whole genome shotgun (WGS) entry which is preliminary data.</text>
</comment>
<name>A0A917YM13_9RHOB</name>
<dbReference type="Proteomes" id="UP000598196">
    <property type="component" value="Unassembled WGS sequence"/>
</dbReference>
<protein>
    <submittedName>
        <fullName evidence="1">Uncharacterized protein</fullName>
    </submittedName>
</protein>